<evidence type="ECO:0000313" key="1">
    <source>
        <dbReference type="EMBL" id="HGE99636.1"/>
    </source>
</evidence>
<reference evidence="1" key="1">
    <citation type="journal article" date="2020" name="mSystems">
        <title>Genome- and Community-Level Interaction Insights into Carbon Utilization and Element Cycling Functions of Hydrothermarchaeota in Hydrothermal Sediment.</title>
        <authorList>
            <person name="Zhou Z."/>
            <person name="Liu Y."/>
            <person name="Xu W."/>
            <person name="Pan J."/>
            <person name="Luo Z.H."/>
            <person name="Li M."/>
        </authorList>
    </citation>
    <scope>NUCLEOTIDE SEQUENCE [LARGE SCALE GENOMIC DNA]</scope>
    <source>
        <strain evidence="1">SpSt-906</strain>
    </source>
</reference>
<protein>
    <submittedName>
        <fullName evidence="1">DUF3795 domain-containing protein</fullName>
    </submittedName>
</protein>
<proteinExistence type="predicted"/>
<dbReference type="Pfam" id="PF12675">
    <property type="entry name" value="DUF3795"/>
    <property type="match status" value="1"/>
</dbReference>
<dbReference type="EMBL" id="DTMQ01000040">
    <property type="protein sequence ID" value="HGE99636.1"/>
    <property type="molecule type" value="Genomic_DNA"/>
</dbReference>
<dbReference type="AlphaFoldDB" id="A0A7C3YTC6"/>
<name>A0A7C3YTC6_UNCW3</name>
<comment type="caution">
    <text evidence="1">The sequence shown here is derived from an EMBL/GenBank/DDBJ whole genome shotgun (WGS) entry which is preliminary data.</text>
</comment>
<accession>A0A7C3YTC6</accession>
<gene>
    <name evidence="1" type="ORF">ENX07_06170</name>
</gene>
<sequence length="75" mass="8450">MMKVGVCGIFCEKCPKFLKKHCSGCAPNPVCRMPGCAKEKGYDLCFDCPSFPCPINYEFFPKSWLDFLKSEEIVG</sequence>
<organism evidence="1">
    <name type="scientific">candidate division WOR-3 bacterium</name>
    <dbReference type="NCBI Taxonomy" id="2052148"/>
    <lineage>
        <taxon>Bacteria</taxon>
        <taxon>Bacteria division WOR-3</taxon>
    </lineage>
</organism>
<dbReference type="InterPro" id="IPR024227">
    <property type="entry name" value="DUF3795"/>
</dbReference>